<geneLocation type="plasmid" evidence="3">
    <name>p229813-KPC</name>
</geneLocation>
<keyword evidence="1" id="KW-0472">Membrane</keyword>
<dbReference type="Pfam" id="PF05309">
    <property type="entry name" value="TraE"/>
    <property type="match status" value="1"/>
</dbReference>
<dbReference type="AlphaFoldDB" id="A0A6B7Q3G8"/>
<keyword evidence="1" id="KW-1133">Transmembrane helix</keyword>
<proteinExistence type="predicted"/>
<reference evidence="2" key="1">
    <citation type="submission" date="2019-08" db="EMBL/GenBank/DDBJ databases">
        <authorList>
            <person name="Zhou D."/>
        </authorList>
    </citation>
    <scope>NUCLEOTIDE SEQUENCE</scope>
    <source>
        <strain evidence="2">170516602</strain>
        <strain evidence="3">1712229813</strain>
        <plasmid evidence="3">p229813-KPC</plasmid>
        <plasmid evidence="2">p516602-KPC</plasmid>
    </source>
</reference>
<evidence type="ECO:0008006" key="4">
    <source>
        <dbReference type="Google" id="ProtNLM"/>
    </source>
</evidence>
<keyword evidence="2" id="KW-0614">Plasmid</keyword>
<feature type="transmembrane region" description="Helical" evidence="1">
    <location>
        <begin position="12"/>
        <end position="32"/>
    </location>
</feature>
<name>A0A6B7Q3G8_MORMO</name>
<organism evidence="2">
    <name type="scientific">Morganella morganii</name>
    <name type="common">Proteus morganii</name>
    <dbReference type="NCBI Taxonomy" id="582"/>
    <lineage>
        <taxon>Bacteria</taxon>
        <taxon>Pseudomonadati</taxon>
        <taxon>Pseudomonadota</taxon>
        <taxon>Gammaproteobacteria</taxon>
        <taxon>Enterobacterales</taxon>
        <taxon>Morganellaceae</taxon>
        <taxon>Morganella</taxon>
    </lineage>
</organism>
<evidence type="ECO:0000313" key="3">
    <source>
        <dbReference type="EMBL" id="QGJ79980.1"/>
    </source>
</evidence>
<dbReference type="EMBL" id="MN310367">
    <property type="protein sequence ID" value="QFX76212.1"/>
    <property type="molecule type" value="Genomic_DNA"/>
</dbReference>
<accession>A0A6B7Q3G8</accession>
<evidence type="ECO:0000313" key="2">
    <source>
        <dbReference type="EMBL" id="QFX76212.1"/>
    </source>
</evidence>
<keyword evidence="1" id="KW-0812">Transmembrane</keyword>
<geneLocation type="plasmid" evidence="2">
    <name>p516602-KPC</name>
</geneLocation>
<dbReference type="InterPro" id="IPR007973">
    <property type="entry name" value="Pilus_assembly_TraE"/>
</dbReference>
<sequence>MDINLKKSYERTLAVTVIVLVFMTILSIGFNYKLYSDYRAVLSQLVNNKQTIVEPMINDGKGFSFIGERGDARYLRLMAMSFVALRLDVTAQTVEHSHEILISYLGENLREKLIPVLSQEKQRLKINNGSSVFYLKKIKVSPSNGIVDIRGLLEYSYGINPVEPIEKHYQLRMETRNGRLELTDFVELQK</sequence>
<protein>
    <recommendedName>
        <fullName evidence="4">Conjugal transfer pilus assembly protein TraE</fullName>
    </recommendedName>
</protein>
<evidence type="ECO:0000256" key="1">
    <source>
        <dbReference type="SAM" id="Phobius"/>
    </source>
</evidence>
<dbReference type="EMBL" id="MN310368">
    <property type="protein sequence ID" value="QGJ79980.1"/>
    <property type="molecule type" value="Genomic_DNA"/>
</dbReference>
<dbReference type="RefSeq" id="WP_205447986.1">
    <property type="nucleotide sequence ID" value="NZ_CAXONK010000017.1"/>
</dbReference>